<keyword evidence="1 2" id="KW-0732">Signal</keyword>
<protein>
    <recommendedName>
        <fullName evidence="3">Mannosyl-glycoprotein endo-beta-N-acetylglucosamidase-like domain-containing protein</fullName>
    </recommendedName>
</protein>
<evidence type="ECO:0000256" key="1">
    <source>
        <dbReference type="ARBA" id="ARBA00022729"/>
    </source>
</evidence>
<dbReference type="Proteomes" id="UP000031950">
    <property type="component" value="Unassembled WGS sequence"/>
</dbReference>
<reference evidence="4 5" key="1">
    <citation type="submission" date="2015-01" db="EMBL/GenBank/DDBJ databases">
        <title>Genome sequence of Jeotgalibacillus alimentarius.</title>
        <authorList>
            <person name="Goh K.M."/>
            <person name="Chan K.-G."/>
            <person name="Yaakop A.S."/>
            <person name="Ee R."/>
            <person name="Gan H.M."/>
            <person name="Chan C.S."/>
        </authorList>
    </citation>
    <scope>NUCLEOTIDE SEQUENCE [LARGE SCALE GENOMIC DNA]</scope>
    <source>
        <strain evidence="4 5">YKJ-13</strain>
    </source>
</reference>
<feature type="domain" description="Mannosyl-glycoprotein endo-beta-N-acetylglucosamidase-like" evidence="3">
    <location>
        <begin position="353"/>
        <end position="466"/>
    </location>
</feature>
<feature type="chain" id="PRO_5002166381" description="Mannosyl-glycoprotein endo-beta-N-acetylglucosamidase-like domain-containing protein" evidence="2">
    <location>
        <begin position="28"/>
        <end position="545"/>
    </location>
</feature>
<gene>
    <name evidence="4" type="ORF">KP77_27770</name>
</gene>
<sequence length="545" mass="60883">MIGRKRYLLSLLFCLIAAVGLSSVAHASDFSEEEVQSGKVWTVKFNETPDPDFVNEDTIQVTDEDDRSVNVTYETEGNSVKVYPPAAGYEEGARYVLTVSGVRNSDGDILSKAAVKPFVIEETSYWSAVIDENGEISKNTRFDSFEAAAGNLSADEIIVHKNEIIKMSDGVVSTKAEGVTIVYVNESLLTHTTYVEPYTELVYIDSTPDWIKVKAGSAEGYIKAADAVLIPESTLNERSHYVNADGELVHNIYNHASESYSSYSVGPAPSFINEGTRYLSSDGTTFTDWEGNEAGTHYQYFQFLSARSSTDYTAEEIDEYIVDRLIELEETYPNSSVYQNASAKSKLIGIGESLKKIEQEHNVNALTILALAQHESRYGLSARAQDYNNLFGLYVYDSNPAAKYFDSIEENIEELIKEFFNKNYLPPNRAYANGAVFGHKAIGMNVRYASDPYWGAKAAGHMYRIDQAMGGQEFEKYQLGITTTAGLNVRTGPGTQFEKAFTYDKSNMPILILDDSSYDEWLVVKSDDPEYDELYVFREYVMPLN</sequence>
<dbReference type="EMBL" id="JXRQ01000025">
    <property type="protein sequence ID" value="KIL46650.1"/>
    <property type="molecule type" value="Genomic_DNA"/>
</dbReference>
<dbReference type="Pfam" id="PF01832">
    <property type="entry name" value="Glucosaminidase"/>
    <property type="match status" value="1"/>
</dbReference>
<keyword evidence="5" id="KW-1185">Reference proteome</keyword>
<dbReference type="STRING" id="135826.KP77_27770"/>
<dbReference type="RefSeq" id="WP_052474244.1">
    <property type="nucleotide sequence ID" value="NZ_JXRQ01000025.1"/>
</dbReference>
<dbReference type="Gene3D" id="1.10.530.10">
    <property type="match status" value="1"/>
</dbReference>
<dbReference type="InterPro" id="IPR002901">
    <property type="entry name" value="MGlyc_endo_b_GlcNAc-like_dom"/>
</dbReference>
<feature type="signal peptide" evidence="2">
    <location>
        <begin position="1"/>
        <end position="27"/>
    </location>
</feature>
<accession>A0A0C2R8R0</accession>
<comment type="caution">
    <text evidence="4">The sequence shown here is derived from an EMBL/GenBank/DDBJ whole genome shotgun (WGS) entry which is preliminary data.</text>
</comment>
<evidence type="ECO:0000259" key="3">
    <source>
        <dbReference type="Pfam" id="PF01832"/>
    </source>
</evidence>
<dbReference type="AlphaFoldDB" id="A0A0C2R8R0"/>
<organism evidence="4 5">
    <name type="scientific">Jeotgalibacillus alimentarius</name>
    <dbReference type="NCBI Taxonomy" id="135826"/>
    <lineage>
        <taxon>Bacteria</taxon>
        <taxon>Bacillati</taxon>
        <taxon>Bacillota</taxon>
        <taxon>Bacilli</taxon>
        <taxon>Bacillales</taxon>
        <taxon>Caryophanaceae</taxon>
        <taxon>Jeotgalibacillus</taxon>
    </lineage>
</organism>
<evidence type="ECO:0000256" key="2">
    <source>
        <dbReference type="SAM" id="SignalP"/>
    </source>
</evidence>
<dbReference type="PATRIC" id="fig|135826.4.peg.2761"/>
<proteinExistence type="predicted"/>
<dbReference type="OrthoDB" id="9816557at2"/>
<name>A0A0C2R8R0_9BACL</name>
<dbReference type="GO" id="GO:0004040">
    <property type="term" value="F:amidase activity"/>
    <property type="evidence" value="ECO:0007669"/>
    <property type="project" value="InterPro"/>
</dbReference>
<dbReference type="Gene3D" id="2.60.40.1220">
    <property type="match status" value="1"/>
</dbReference>
<evidence type="ECO:0000313" key="4">
    <source>
        <dbReference type="EMBL" id="KIL46650.1"/>
    </source>
</evidence>
<dbReference type="InterPro" id="IPR014755">
    <property type="entry name" value="Cu-Rt/internalin_Ig-like"/>
</dbReference>
<evidence type="ECO:0000313" key="5">
    <source>
        <dbReference type="Proteomes" id="UP000031950"/>
    </source>
</evidence>